<dbReference type="RefSeq" id="WP_072835214.1">
    <property type="nucleotide sequence ID" value="NZ_FQUU01000007.1"/>
</dbReference>
<sequence>MKKLILPFIALSLLVSCKNGPKTSANNEKDNSSAKAYTWPAQEENEFMSGCVDSAKMKIGEPAAYAQCKCILEQLKSNFPNMDSAAPALMDVKYVANLAEKCKGQRAGAKK</sequence>
<name>A0A1M4ZPC8_9BACT</name>
<protein>
    <recommendedName>
        <fullName evidence="3">Lipoprotein</fullName>
    </recommendedName>
</protein>
<dbReference type="PROSITE" id="PS51257">
    <property type="entry name" value="PROKAR_LIPOPROTEIN"/>
    <property type="match status" value="1"/>
</dbReference>
<keyword evidence="2" id="KW-1185">Reference proteome</keyword>
<dbReference type="EMBL" id="FQUU01000007">
    <property type="protein sequence ID" value="SHF19858.1"/>
    <property type="molecule type" value="Genomic_DNA"/>
</dbReference>
<proteinExistence type="predicted"/>
<evidence type="ECO:0000313" key="1">
    <source>
        <dbReference type="EMBL" id="SHF19858.1"/>
    </source>
</evidence>
<dbReference type="AlphaFoldDB" id="A0A1M4ZPC8"/>
<evidence type="ECO:0000313" key="2">
    <source>
        <dbReference type="Proteomes" id="UP000184048"/>
    </source>
</evidence>
<dbReference type="Proteomes" id="UP000184048">
    <property type="component" value="Unassembled WGS sequence"/>
</dbReference>
<reference evidence="1 2" key="1">
    <citation type="submission" date="2016-11" db="EMBL/GenBank/DDBJ databases">
        <authorList>
            <person name="Jaros S."/>
            <person name="Januszkiewicz K."/>
            <person name="Wedrychowicz H."/>
        </authorList>
    </citation>
    <scope>NUCLEOTIDE SEQUENCE [LARGE SCALE GENOMIC DNA]</scope>
    <source>
        <strain evidence="1 2">DSM 18119</strain>
    </source>
</reference>
<accession>A0A1M4ZPC8</accession>
<gene>
    <name evidence="1" type="ORF">SAMN02745131_02021</name>
</gene>
<evidence type="ECO:0008006" key="3">
    <source>
        <dbReference type="Google" id="ProtNLM"/>
    </source>
</evidence>
<organism evidence="1 2">
    <name type="scientific">Flavisolibacter ginsengisoli DSM 18119</name>
    <dbReference type="NCBI Taxonomy" id="1121884"/>
    <lineage>
        <taxon>Bacteria</taxon>
        <taxon>Pseudomonadati</taxon>
        <taxon>Bacteroidota</taxon>
        <taxon>Chitinophagia</taxon>
        <taxon>Chitinophagales</taxon>
        <taxon>Chitinophagaceae</taxon>
        <taxon>Flavisolibacter</taxon>
    </lineage>
</organism>